<feature type="domain" description="Plastid division protein CDP1-like IMS" evidence="1">
    <location>
        <begin position="668"/>
        <end position="783"/>
    </location>
</feature>
<dbReference type="InterPro" id="IPR044685">
    <property type="entry name" value="CPD1-like"/>
</dbReference>
<dbReference type="Pfam" id="PF13355">
    <property type="entry name" value="ARC6-like_IMS"/>
    <property type="match status" value="1"/>
</dbReference>
<name>A0A8T0GHH1_CERPU</name>
<gene>
    <name evidence="4" type="ORF">KC19_11G111200</name>
</gene>
<evidence type="ECO:0000259" key="3">
    <source>
        <dbReference type="Pfam" id="PF25515"/>
    </source>
</evidence>
<evidence type="ECO:0000313" key="5">
    <source>
        <dbReference type="Proteomes" id="UP000822688"/>
    </source>
</evidence>
<feature type="domain" description="Plastid division protein CDP1-like 1st alpha solenoid" evidence="3">
    <location>
        <begin position="171"/>
        <end position="310"/>
    </location>
</feature>
<evidence type="ECO:0000313" key="4">
    <source>
        <dbReference type="EMBL" id="KAG0557218.1"/>
    </source>
</evidence>
<dbReference type="InterPro" id="IPR057137">
    <property type="entry name" value="CDP1-like_a_solenoid_2"/>
</dbReference>
<dbReference type="PANTHER" id="PTHR33925:SF1">
    <property type="entry name" value="PROTEIN ACCUMULATION AND REPLICATION OF CHLOROPLASTS 6, CHLOROPLASTIC"/>
    <property type="match status" value="1"/>
</dbReference>
<dbReference type="PANTHER" id="PTHR33925">
    <property type="entry name" value="PLASTID DIVISION PROTEIN CDP1, CHLOROPLASTIC-RELATED"/>
    <property type="match status" value="1"/>
</dbReference>
<keyword evidence="5" id="KW-1185">Reference proteome</keyword>
<organism evidence="4 5">
    <name type="scientific">Ceratodon purpureus</name>
    <name type="common">Fire moss</name>
    <name type="synonym">Dicranum purpureum</name>
    <dbReference type="NCBI Taxonomy" id="3225"/>
    <lineage>
        <taxon>Eukaryota</taxon>
        <taxon>Viridiplantae</taxon>
        <taxon>Streptophyta</taxon>
        <taxon>Embryophyta</taxon>
        <taxon>Bryophyta</taxon>
        <taxon>Bryophytina</taxon>
        <taxon>Bryopsida</taxon>
        <taxon>Dicranidae</taxon>
        <taxon>Pseudoditrichales</taxon>
        <taxon>Ditrichaceae</taxon>
        <taxon>Ceratodon</taxon>
    </lineage>
</organism>
<dbReference type="InterPro" id="IPR036869">
    <property type="entry name" value="J_dom_sf"/>
</dbReference>
<accession>A0A8T0GHH1</accession>
<evidence type="ECO:0000259" key="2">
    <source>
        <dbReference type="Pfam" id="PF23468"/>
    </source>
</evidence>
<proteinExistence type="predicted"/>
<dbReference type="GO" id="GO:0010020">
    <property type="term" value="P:chloroplast fission"/>
    <property type="evidence" value="ECO:0007669"/>
    <property type="project" value="TreeGrafter"/>
</dbReference>
<dbReference type="Pfam" id="PF23468">
    <property type="entry name" value="ARC6"/>
    <property type="match status" value="1"/>
</dbReference>
<dbReference type="InterPro" id="IPR058032">
    <property type="entry name" value="CDP1-like_a_solenoid_1"/>
</dbReference>
<dbReference type="Proteomes" id="UP000822688">
    <property type="component" value="Chromosome 11"/>
</dbReference>
<dbReference type="Pfam" id="PF25515">
    <property type="entry name" value="Arm_PDR"/>
    <property type="match status" value="1"/>
</dbReference>
<sequence>MVKMQALELGSLLGQGGAAGLRCGRGGADEFGRVQVRVGKWCAGSKRRIVVESRSARGSGSGRGGGRGGERFLVQAVASAYPPIAQIERTFRLPIDYYQILGAEPQYLADAIVRAFESRVNNPPREGFSQQALLARLEILRGARDTLADPEIRAEYNQALAEDEADTLILDVPWTKVGGALCLLNEVHEAEVVLQAGQALLAQQEDLPKTLNRDVVLAMALSYVELSREAMAELPPAIVKSCSLLESALKVLREVGGRALALDLQDQIEGTLDELAARCILELLALPLDKEYEPQRQQGLQGLRTLLWTLDADGNGPSLGGLTREQLMKEAFSLMTAAEQVSLFTDTPENIPADSSELYAAALALVAEGFVSKTPSLIQDADALFTQLQQNNASLTDSEPSDPQLECAFERGICALLLGEVADCRTWLGLEDENSPLRDPSVVNYVYSYSEEGEETDSLPGLCKLLEGWLTEMVFPRFRDTESVLVKLNDYFDDPSVLSYLEGLEKGNGSHMAAAAAIVRIGAGAGAALKATLKKVFPISVLEQPLPRRDFQQFVTHKGTDGDPSFNGFAGFEDENWESSEEEQEDDISFKDRKATVDVSVRGGFGAIKIACSGLVFGALVMAGLRYLPQHPRVAHLLKSTPPFVSITGVRKREAVEEEVPQMDARLAELMVRKWQNAKARALGSTHDVATLPEVLEGEMLKSWTIRASDVKRHGWFWEYALLGLNIDSITLSDDGRRATAEATLQETARLVNRNNPEHNDSYTSTYITKYDLRHGSDGWRISEGAILRT</sequence>
<dbReference type="GO" id="GO:0009706">
    <property type="term" value="C:chloroplast inner membrane"/>
    <property type="evidence" value="ECO:0007669"/>
    <property type="project" value="TreeGrafter"/>
</dbReference>
<dbReference type="InterPro" id="IPR025344">
    <property type="entry name" value="CDP1-like_IMS"/>
</dbReference>
<dbReference type="AlphaFoldDB" id="A0A8T0GHH1"/>
<evidence type="ECO:0000259" key="1">
    <source>
        <dbReference type="Pfam" id="PF13355"/>
    </source>
</evidence>
<evidence type="ECO:0008006" key="6">
    <source>
        <dbReference type="Google" id="ProtNLM"/>
    </source>
</evidence>
<dbReference type="EMBL" id="CM026432">
    <property type="protein sequence ID" value="KAG0557218.1"/>
    <property type="molecule type" value="Genomic_DNA"/>
</dbReference>
<feature type="domain" description="Plastid division protein CDP1-like 2nd alpha solenoid" evidence="2">
    <location>
        <begin position="335"/>
        <end position="523"/>
    </location>
</feature>
<protein>
    <recommendedName>
        <fullName evidence="6">ARC6 IMS domain-containing protein</fullName>
    </recommendedName>
</protein>
<comment type="caution">
    <text evidence="4">The sequence shown here is derived from an EMBL/GenBank/DDBJ whole genome shotgun (WGS) entry which is preliminary data.</text>
</comment>
<dbReference type="SUPFAM" id="SSF46565">
    <property type="entry name" value="Chaperone J-domain"/>
    <property type="match status" value="1"/>
</dbReference>
<reference evidence="4 5" key="1">
    <citation type="submission" date="2020-06" db="EMBL/GenBank/DDBJ databases">
        <title>WGS assembly of Ceratodon purpureus strain R40.</title>
        <authorList>
            <person name="Carey S.B."/>
            <person name="Jenkins J."/>
            <person name="Shu S."/>
            <person name="Lovell J.T."/>
            <person name="Sreedasyam A."/>
            <person name="Maumus F."/>
            <person name="Tiley G.P."/>
            <person name="Fernandez-Pozo N."/>
            <person name="Barry K."/>
            <person name="Chen C."/>
            <person name="Wang M."/>
            <person name="Lipzen A."/>
            <person name="Daum C."/>
            <person name="Saski C.A."/>
            <person name="Payton A.C."/>
            <person name="Mcbreen J.C."/>
            <person name="Conrad R.E."/>
            <person name="Kollar L.M."/>
            <person name="Olsson S."/>
            <person name="Huttunen S."/>
            <person name="Landis J.B."/>
            <person name="Wickett N.J."/>
            <person name="Johnson M.G."/>
            <person name="Rensing S.A."/>
            <person name="Grimwood J."/>
            <person name="Schmutz J."/>
            <person name="Mcdaniel S.F."/>
        </authorList>
    </citation>
    <scope>NUCLEOTIDE SEQUENCE [LARGE SCALE GENOMIC DNA]</scope>
    <source>
        <strain evidence="4 5">R40</strain>
    </source>
</reference>